<keyword evidence="3" id="KW-1185">Reference proteome</keyword>
<evidence type="ECO:0000313" key="3">
    <source>
        <dbReference type="Proteomes" id="UP001066276"/>
    </source>
</evidence>
<dbReference type="AlphaFoldDB" id="A0AAV7RC94"/>
<feature type="compositionally biased region" description="Polar residues" evidence="1">
    <location>
        <begin position="123"/>
        <end position="135"/>
    </location>
</feature>
<evidence type="ECO:0000256" key="1">
    <source>
        <dbReference type="SAM" id="MobiDB-lite"/>
    </source>
</evidence>
<proteinExistence type="predicted"/>
<dbReference type="Proteomes" id="UP001066276">
    <property type="component" value="Chromosome 5"/>
</dbReference>
<protein>
    <submittedName>
        <fullName evidence="2">Uncharacterized protein</fullName>
    </submittedName>
</protein>
<sequence length="173" mass="18688">MARCGEGSGSWIGGVAGFPPRISYLLWARAGPRASRLDGARDGLHRAPPSADFFHPFLELMAGLRAPLDSDRGAYICCLPFGWLPFPTSSGWRWMGAILEAWRRGAARTSGVDDTDGRKRGRSQAQISAQGTSGANGRVEIQQDGTMAVVVPEMTDESTDPSDVHMESFFVDT</sequence>
<dbReference type="EMBL" id="JANPWB010000009">
    <property type="protein sequence ID" value="KAJ1149095.1"/>
    <property type="molecule type" value="Genomic_DNA"/>
</dbReference>
<feature type="region of interest" description="Disordered" evidence="1">
    <location>
        <begin position="109"/>
        <end position="137"/>
    </location>
</feature>
<reference evidence="2" key="1">
    <citation type="journal article" date="2022" name="bioRxiv">
        <title>Sequencing and chromosome-scale assembly of the giantPleurodeles waltlgenome.</title>
        <authorList>
            <person name="Brown T."/>
            <person name="Elewa A."/>
            <person name="Iarovenko S."/>
            <person name="Subramanian E."/>
            <person name="Araus A.J."/>
            <person name="Petzold A."/>
            <person name="Susuki M."/>
            <person name="Suzuki K.-i.T."/>
            <person name="Hayashi T."/>
            <person name="Toyoda A."/>
            <person name="Oliveira C."/>
            <person name="Osipova E."/>
            <person name="Leigh N.D."/>
            <person name="Simon A."/>
            <person name="Yun M.H."/>
        </authorList>
    </citation>
    <scope>NUCLEOTIDE SEQUENCE</scope>
    <source>
        <strain evidence="2">20211129_DDA</strain>
        <tissue evidence="2">Liver</tissue>
    </source>
</reference>
<evidence type="ECO:0000313" key="2">
    <source>
        <dbReference type="EMBL" id="KAJ1149095.1"/>
    </source>
</evidence>
<gene>
    <name evidence="2" type="ORF">NDU88_001913</name>
</gene>
<name>A0AAV7RC94_PLEWA</name>
<organism evidence="2 3">
    <name type="scientific">Pleurodeles waltl</name>
    <name type="common">Iberian ribbed newt</name>
    <dbReference type="NCBI Taxonomy" id="8319"/>
    <lineage>
        <taxon>Eukaryota</taxon>
        <taxon>Metazoa</taxon>
        <taxon>Chordata</taxon>
        <taxon>Craniata</taxon>
        <taxon>Vertebrata</taxon>
        <taxon>Euteleostomi</taxon>
        <taxon>Amphibia</taxon>
        <taxon>Batrachia</taxon>
        <taxon>Caudata</taxon>
        <taxon>Salamandroidea</taxon>
        <taxon>Salamandridae</taxon>
        <taxon>Pleurodelinae</taxon>
        <taxon>Pleurodeles</taxon>
    </lineage>
</organism>
<comment type="caution">
    <text evidence="2">The sequence shown here is derived from an EMBL/GenBank/DDBJ whole genome shotgun (WGS) entry which is preliminary data.</text>
</comment>
<accession>A0AAV7RC94</accession>